<dbReference type="InterPro" id="IPR011964">
    <property type="entry name" value="YVTN_b-propeller_repeat"/>
</dbReference>
<dbReference type="RefSeq" id="WP_188501518.1">
    <property type="nucleotide sequence ID" value="NZ_BMFP01000004.1"/>
</dbReference>
<dbReference type="InterPro" id="IPR051200">
    <property type="entry name" value="Host-pathogen_enzymatic-act"/>
</dbReference>
<keyword evidence="1" id="KW-0732">Signal</keyword>
<name>A0ABQ1W6N7_9BACT</name>
<organism evidence="2 3">
    <name type="scientific">Pontibacter amylolyticus</name>
    <dbReference type="NCBI Taxonomy" id="1424080"/>
    <lineage>
        <taxon>Bacteria</taxon>
        <taxon>Pseudomonadati</taxon>
        <taxon>Bacteroidota</taxon>
        <taxon>Cytophagia</taxon>
        <taxon>Cytophagales</taxon>
        <taxon>Hymenobacteraceae</taxon>
        <taxon>Pontibacter</taxon>
    </lineage>
</organism>
<evidence type="ECO:0000256" key="1">
    <source>
        <dbReference type="SAM" id="SignalP"/>
    </source>
</evidence>
<sequence length="379" mass="40751">MKKITRFRSYLLSAAFAFGAVVFTSCSDDTNNGPAGEYARNGVLISNEGAMTYSNASVSFYSHDSKSVENESFKKVNAPLVLGDVLQHMAQQGDRLYLVMNNSGKVVVTNANTLKAESEIAGLEAPRYFAALNDDKGYVTEWLGYDPATYAYSNGRVAVVDLKTNTVTKTITVGVKPEQLLIAAGKLYVTNSGGNTVTVINTATDAIETSITVNDGPNSLALDRNNTLWVSSSGIEVWDVDEDDNWFVSEEKSTPGSLAKINTTSNSVMSTLTFSQNAPAPGKLTPNLNGDKLYYVFNNKVWVQDVNATTLATKPLIDRGTYVAYGFNGLGIEPASGTIYAGKATDYASNGWVVRYNPQSGAAVDSFRVGIAPNGFLFR</sequence>
<evidence type="ECO:0008006" key="4">
    <source>
        <dbReference type="Google" id="ProtNLM"/>
    </source>
</evidence>
<reference evidence="3" key="1">
    <citation type="journal article" date="2019" name="Int. J. Syst. Evol. Microbiol.">
        <title>The Global Catalogue of Microorganisms (GCM) 10K type strain sequencing project: providing services to taxonomists for standard genome sequencing and annotation.</title>
        <authorList>
            <consortium name="The Broad Institute Genomics Platform"/>
            <consortium name="The Broad Institute Genome Sequencing Center for Infectious Disease"/>
            <person name="Wu L."/>
            <person name="Ma J."/>
        </authorList>
    </citation>
    <scope>NUCLEOTIDE SEQUENCE [LARGE SCALE GENOMIC DNA]</scope>
    <source>
        <strain evidence="3">CGMCC 1.12749</strain>
    </source>
</reference>
<feature type="signal peptide" evidence="1">
    <location>
        <begin position="1"/>
        <end position="27"/>
    </location>
</feature>
<dbReference type="PROSITE" id="PS51257">
    <property type="entry name" value="PROKAR_LIPOPROTEIN"/>
    <property type="match status" value="1"/>
</dbReference>
<dbReference type="Pfam" id="PF16819">
    <property type="entry name" value="DUF5074"/>
    <property type="match status" value="1"/>
</dbReference>
<dbReference type="InterPro" id="IPR031815">
    <property type="entry name" value="DUF5074"/>
</dbReference>
<comment type="caution">
    <text evidence="2">The sequence shown here is derived from an EMBL/GenBank/DDBJ whole genome shotgun (WGS) entry which is preliminary data.</text>
</comment>
<dbReference type="Proteomes" id="UP000634043">
    <property type="component" value="Unassembled WGS sequence"/>
</dbReference>
<feature type="chain" id="PRO_5046062050" description="YncE family protein" evidence="1">
    <location>
        <begin position="28"/>
        <end position="379"/>
    </location>
</feature>
<proteinExistence type="predicted"/>
<dbReference type="PANTHER" id="PTHR47197:SF3">
    <property type="entry name" value="DIHYDRO-HEME D1 DEHYDROGENASE"/>
    <property type="match status" value="1"/>
</dbReference>
<dbReference type="SUPFAM" id="SSF63825">
    <property type="entry name" value="YWTD domain"/>
    <property type="match status" value="1"/>
</dbReference>
<dbReference type="Gene3D" id="2.130.10.10">
    <property type="entry name" value="YVTN repeat-like/Quinoprotein amine dehydrogenase"/>
    <property type="match status" value="1"/>
</dbReference>
<dbReference type="PANTHER" id="PTHR47197">
    <property type="entry name" value="PROTEIN NIRF"/>
    <property type="match status" value="1"/>
</dbReference>
<protein>
    <recommendedName>
        <fullName evidence="4">YncE family protein</fullName>
    </recommendedName>
</protein>
<dbReference type="NCBIfam" id="TIGR02276">
    <property type="entry name" value="beta_rpt_yvtn"/>
    <property type="match status" value="1"/>
</dbReference>
<accession>A0ABQ1W6N7</accession>
<gene>
    <name evidence="2" type="ORF">GCM10011323_21060</name>
</gene>
<keyword evidence="3" id="KW-1185">Reference proteome</keyword>
<evidence type="ECO:0000313" key="3">
    <source>
        <dbReference type="Proteomes" id="UP000634043"/>
    </source>
</evidence>
<dbReference type="InterPro" id="IPR015943">
    <property type="entry name" value="WD40/YVTN_repeat-like_dom_sf"/>
</dbReference>
<dbReference type="EMBL" id="BMFP01000004">
    <property type="protein sequence ID" value="GGG16513.1"/>
    <property type="molecule type" value="Genomic_DNA"/>
</dbReference>
<evidence type="ECO:0000313" key="2">
    <source>
        <dbReference type="EMBL" id="GGG16513.1"/>
    </source>
</evidence>